<evidence type="ECO:0000256" key="1">
    <source>
        <dbReference type="SAM" id="SignalP"/>
    </source>
</evidence>
<dbReference type="SUPFAM" id="SSF48452">
    <property type="entry name" value="TPR-like"/>
    <property type="match status" value="1"/>
</dbReference>
<evidence type="ECO:0008006" key="4">
    <source>
        <dbReference type="Google" id="ProtNLM"/>
    </source>
</evidence>
<name>A0A2T4YSG9_9SPHN</name>
<dbReference type="Proteomes" id="UP000240996">
    <property type="component" value="Unassembled WGS sequence"/>
</dbReference>
<keyword evidence="3" id="KW-1185">Reference proteome</keyword>
<dbReference type="Gene3D" id="1.25.40.10">
    <property type="entry name" value="Tetratricopeptide repeat domain"/>
    <property type="match status" value="1"/>
</dbReference>
<feature type="signal peptide" evidence="1">
    <location>
        <begin position="1"/>
        <end position="21"/>
    </location>
</feature>
<comment type="caution">
    <text evidence="2">The sequence shown here is derived from an EMBL/GenBank/DDBJ whole genome shotgun (WGS) entry which is preliminary data.</text>
</comment>
<dbReference type="RefSeq" id="WP_235516361.1">
    <property type="nucleotide sequence ID" value="NZ_CP098762.1"/>
</dbReference>
<dbReference type="GeneID" id="93689135"/>
<accession>A0A2T4YSG9</accession>
<feature type="chain" id="PRO_5015394597" description="Tetratricopeptide repeat protein" evidence="1">
    <location>
        <begin position="22"/>
        <end position="115"/>
    </location>
</feature>
<gene>
    <name evidence="2" type="ORF">C8J24_0130</name>
</gene>
<dbReference type="InterPro" id="IPR011990">
    <property type="entry name" value="TPR-like_helical_dom_sf"/>
</dbReference>
<dbReference type="EMBL" id="PZZN01000001">
    <property type="protein sequence ID" value="PTM46757.1"/>
    <property type="molecule type" value="Genomic_DNA"/>
</dbReference>
<sequence>MMRKFGFVVLALVGAAAPALAADQNGYQAIVSGDLAAAERHILAEQAVYPGRPELMLNLAAVYRRTGREADARALYKRVLERRDIAMDLPSGAVASSHDLARRALGVAPVQIATR</sequence>
<evidence type="ECO:0000313" key="2">
    <source>
        <dbReference type="EMBL" id="PTM46757.1"/>
    </source>
</evidence>
<evidence type="ECO:0000313" key="3">
    <source>
        <dbReference type="Proteomes" id="UP000240996"/>
    </source>
</evidence>
<proteinExistence type="predicted"/>
<dbReference type="AlphaFoldDB" id="A0A2T4YSG9"/>
<reference evidence="2 3" key="1">
    <citation type="submission" date="2018-04" db="EMBL/GenBank/DDBJ databases">
        <title>Genomic Encyclopedia of Type Strains, Phase III (KMG-III): the genomes of soil and plant-associated and newly described type strains.</title>
        <authorList>
            <person name="Whitman W."/>
        </authorList>
    </citation>
    <scope>NUCLEOTIDE SEQUENCE [LARGE SCALE GENOMIC DNA]</scope>
    <source>
        <strain evidence="2 3">NW12</strain>
    </source>
</reference>
<keyword evidence="1" id="KW-0732">Signal</keyword>
<protein>
    <recommendedName>
        <fullName evidence="4">Tetratricopeptide repeat protein</fullName>
    </recommendedName>
</protein>
<organism evidence="2 3">
    <name type="scientific">Sphingomonas aerolata</name>
    <dbReference type="NCBI Taxonomy" id="185951"/>
    <lineage>
        <taxon>Bacteria</taxon>
        <taxon>Pseudomonadati</taxon>
        <taxon>Pseudomonadota</taxon>
        <taxon>Alphaproteobacteria</taxon>
        <taxon>Sphingomonadales</taxon>
        <taxon>Sphingomonadaceae</taxon>
        <taxon>Sphingomonas</taxon>
    </lineage>
</organism>